<dbReference type="SUPFAM" id="SSF90257">
    <property type="entry name" value="Myosin rod fragments"/>
    <property type="match status" value="2"/>
</dbReference>
<feature type="coiled-coil region" evidence="14">
    <location>
        <begin position="1351"/>
        <end position="1547"/>
    </location>
</feature>
<evidence type="ECO:0000259" key="16">
    <source>
        <dbReference type="PROSITE" id="PS51844"/>
    </source>
</evidence>
<dbReference type="SMART" id="SM00242">
    <property type="entry name" value="MYSc"/>
    <property type="match status" value="1"/>
</dbReference>
<dbReference type="InterPro" id="IPR004009">
    <property type="entry name" value="SH3_Myosin"/>
</dbReference>
<dbReference type="InterPro" id="IPR008989">
    <property type="entry name" value="Myosin_S1_N"/>
</dbReference>
<dbReference type="FunFam" id="1.20.58.530:FF:000001">
    <property type="entry name" value="Myosin heavy chain"/>
    <property type="match status" value="1"/>
</dbReference>
<keyword evidence="8 13" id="KW-0518">Myosin</keyword>
<feature type="domain" description="Myosin N-terminal SH3-like" evidence="16">
    <location>
        <begin position="27"/>
        <end position="106"/>
    </location>
</feature>
<organism evidence="17 18">
    <name type="scientific">Anas zonorhyncha</name>
    <name type="common">Eastern spot-billed duck</name>
    <dbReference type="NCBI Taxonomy" id="75864"/>
    <lineage>
        <taxon>Eukaryota</taxon>
        <taxon>Metazoa</taxon>
        <taxon>Chordata</taxon>
        <taxon>Craniata</taxon>
        <taxon>Vertebrata</taxon>
        <taxon>Euteleostomi</taxon>
        <taxon>Archelosauria</taxon>
        <taxon>Archosauria</taxon>
        <taxon>Dinosauria</taxon>
        <taxon>Saurischia</taxon>
        <taxon>Theropoda</taxon>
        <taxon>Coelurosauria</taxon>
        <taxon>Aves</taxon>
        <taxon>Neognathae</taxon>
        <taxon>Galloanserae</taxon>
        <taxon>Anseriformes</taxon>
        <taxon>Anatidae</taxon>
        <taxon>Anatinae</taxon>
        <taxon>Anas</taxon>
    </lineage>
</organism>
<dbReference type="FunFam" id="3.40.850.10:FF:000024">
    <property type="entry name" value="Myosin heavy chain, isoform J"/>
    <property type="match status" value="1"/>
</dbReference>
<dbReference type="InterPro" id="IPR014751">
    <property type="entry name" value="XRCC4-like_C"/>
</dbReference>
<evidence type="ECO:0000256" key="7">
    <source>
        <dbReference type="ARBA" id="ARBA00023054"/>
    </source>
</evidence>
<dbReference type="Gene3D" id="1.20.58.530">
    <property type="match status" value="1"/>
</dbReference>
<name>A0A8B9VWY6_9AVES</name>
<accession>A0A8B9VWY6</accession>
<feature type="domain" description="Myosin motor" evidence="15">
    <location>
        <begin position="110"/>
        <end position="765"/>
    </location>
</feature>
<dbReference type="SUPFAM" id="SSF50084">
    <property type="entry name" value="Myosin S1 fragment, N-terminal domain"/>
    <property type="match status" value="1"/>
</dbReference>
<evidence type="ECO:0000256" key="4">
    <source>
        <dbReference type="ARBA" id="ARBA00022490"/>
    </source>
</evidence>
<reference evidence="17" key="2">
    <citation type="submission" date="2025-09" db="UniProtKB">
        <authorList>
            <consortium name="Ensembl"/>
        </authorList>
    </citation>
    <scope>IDENTIFICATION</scope>
</reference>
<evidence type="ECO:0000256" key="11">
    <source>
        <dbReference type="ARBA" id="ARBA00023203"/>
    </source>
</evidence>
<keyword evidence="6 13" id="KW-0067">ATP-binding</keyword>
<dbReference type="GO" id="GO:0051015">
    <property type="term" value="F:actin filament binding"/>
    <property type="evidence" value="ECO:0007669"/>
    <property type="project" value="InterPro"/>
</dbReference>
<evidence type="ECO:0000256" key="12">
    <source>
        <dbReference type="ARBA" id="ARBA00038612"/>
    </source>
</evidence>
<dbReference type="Pfam" id="PF02736">
    <property type="entry name" value="Myosin_N"/>
    <property type="match status" value="1"/>
</dbReference>
<protein>
    <recommendedName>
        <fullName evidence="19">Myosin heavy chain</fullName>
    </recommendedName>
</protein>
<dbReference type="Gene3D" id="1.20.5.4820">
    <property type="match status" value="1"/>
</dbReference>
<evidence type="ECO:0000256" key="1">
    <source>
        <dbReference type="ARBA" id="ARBA00004657"/>
    </source>
</evidence>
<keyword evidence="11 13" id="KW-0009">Actin-binding</keyword>
<dbReference type="PROSITE" id="PS51844">
    <property type="entry name" value="SH3_LIKE"/>
    <property type="match status" value="1"/>
</dbReference>
<sequence>MAVFGEAAPYLRKSEKERIEAQNKPFDAKSSVFVAHPKESFVKGTIQSRETGKVTVKTEGGEVRENETSDQQLIHTELLADICRHILSFPWQTLTVKEDQIFSMNPPKYDKIEDMAMMTHLHEPAVLYNLKERYAAWMIYTYSGLFCVTVNPYKWLPVYNPEVVLAYRGKKRQEAPPHIFSISDNAYQFMLTDRENQSILITGESGAGKTVNTKRVIQYFATIAASGEKKKEEQSGKMQGTLEDQIISANPLLEAFGNAKTVRNDNSSRFGKFIRIHFGATGKLASADIETYLLEKSRVTFQLKAERSYHIFYQVTSNKKPELIGRSAIDILGFTADEKTAIYKLTGAVMHYGNLKFKQKQREEQAEPDGTEVADKAAYLMGLNSADMLKALCYPRVKVGNEYVTKGQTVQQVHNAVGALAKAVYERMFLWMVVRINQQLDTKQPRQYFIGVLDIAGFEIFDFNSFEQLCINFTNEKLQQFFNHHMFVLEQEEYKKEGIEWTFIDFGMDLAACIELIEKPMGIFSILEEECMFPKATDTSFKNKLYDQHLGKSNNFQKPKPTKGKVEAHFSLIHYAGTVDYNITGWLEKNKDPLNETVIGLYQKSSLKTLALLFANYGGAEAGQIYESHIFSDVQLKGIENLNKLMTNLRSTHPHFVRCIIPNETKTPGAMEHELVLHQLRCNGVLEGIRICRKGFPNRVLYADFKQRYKVLNASAIPEGQFIDSKKACEKLLGSIDIDHTQYKFGHTKSGVPENGGEEVNIYLNQSIFCIQYNIRAFMNVKHWPWMKLFFKIKPLLKSAESEKEMANMKGEFEKTKEELAKSEAKRKELEEKMVKLVQEKNDLQLQVQAVTDALADAEERCDQLIKTKIQLEAKVKEVTERAEDEEEINAELTAKKRKLEDECSELKKDIDDLELTLAKVEKEKHATENKVKNLTEEMAALDETIVKLTKEKKALQEAHQQTLDDLQAEEDKVNTLTKAKTKLEQQVDDLEGSLEQEKKLRMDLERAKRKLEGDLKLAHDSIMDLENDKQQLDEKLKKKDFEISQIQSKIEDEQLLGMQLQKKIKELQARIEELEEEIEAERTSRAKAEKHRADLSRELEEISERLEEAGGATAAQVEMNKKREAEFQKMRRDLEEATLQHEATAATLRKKHADSTAELGEQIDNLQRVKQKLEKEKSELKMEIDDLASNMESVSKSARHDCDLLREQYEEEQEAKGELQRALSKANSEVAQWRTKYETDAIQRTEEKKLAQRLQDAEEHVEAVNAKCASLEKTKQRLQNEVEDLMIDVERANAACAALDKKQKNFDKVFWPLALCFLGRASPHNCHIHTHTLLLLRSWQKEISDLTEQIAEGGKAIHELEKVKKQIEQEKSEIQAALEEAEASLEHEEGKILRLQLELNQVKSEIDRKIAEKDEEIDQLKRNHLRIVESLQSSLDAEIRSRNEALRLKKKMEGDLNEMEIQLSHANRVAAEAQKNLRNTQAVLKDTQIHLDDALRTQEDLKEQVAMVERRANLLQAEIEELRAALEQTERSRKVAEQELLDASERVQLLHTQVRALLPKPVVFSLQVRELEGEVDAEQKRSAEAVKGVRKYERRVKELTYQVRQEASLC</sequence>
<dbReference type="PROSITE" id="PS51456">
    <property type="entry name" value="MYOSIN_MOTOR"/>
    <property type="match status" value="1"/>
</dbReference>
<comment type="subunit">
    <text evidence="12">Muscle myosin is a hexameric protein that consists of 2 heavy chain subunits (MHC), 2 alkali light chain subunits (MLC) and 2 regulatory light chain subunits (MLC-2).</text>
</comment>
<evidence type="ECO:0000256" key="13">
    <source>
        <dbReference type="PROSITE-ProRule" id="PRU00782"/>
    </source>
</evidence>
<dbReference type="PRINTS" id="PR00193">
    <property type="entry name" value="MYOSINHEAVY"/>
</dbReference>
<comment type="subcellular location">
    <subcellularLocation>
        <location evidence="1">Cytoplasm</location>
        <location evidence="1">Myofibril</location>
    </subcellularLocation>
</comment>
<evidence type="ECO:0000313" key="17">
    <source>
        <dbReference type="Ensembl" id="ENSAZOP00000030536.1"/>
    </source>
</evidence>
<dbReference type="Pfam" id="PF01576">
    <property type="entry name" value="Myosin_tail_1"/>
    <property type="match status" value="3"/>
</dbReference>
<evidence type="ECO:0000256" key="2">
    <source>
        <dbReference type="ARBA" id="ARBA00008314"/>
    </source>
</evidence>
<comment type="similarity">
    <text evidence="2 13">Belongs to the TRAFAC class myosin-kinesin ATPase superfamily. Myosin family.</text>
</comment>
<dbReference type="FunFam" id="1.20.5.340:FF:000004">
    <property type="entry name" value="Myosin heavy chain"/>
    <property type="match status" value="1"/>
</dbReference>
<dbReference type="GO" id="GO:0005524">
    <property type="term" value="F:ATP binding"/>
    <property type="evidence" value="ECO:0007669"/>
    <property type="project" value="UniProtKB-UniRule"/>
</dbReference>
<dbReference type="FunFam" id="1.20.5.370:FF:000007">
    <property type="entry name" value="Myosin heavy chain"/>
    <property type="match status" value="1"/>
</dbReference>
<dbReference type="InterPro" id="IPR001609">
    <property type="entry name" value="Myosin_head_motor_dom-like"/>
</dbReference>
<dbReference type="GO" id="GO:0016460">
    <property type="term" value="C:myosin II complex"/>
    <property type="evidence" value="ECO:0007669"/>
    <property type="project" value="TreeGrafter"/>
</dbReference>
<evidence type="ECO:0000256" key="8">
    <source>
        <dbReference type="ARBA" id="ARBA00023123"/>
    </source>
</evidence>
<evidence type="ECO:0000256" key="10">
    <source>
        <dbReference type="ARBA" id="ARBA00023179"/>
    </source>
</evidence>
<dbReference type="Ensembl" id="ENSAZOT00000032665.1">
    <property type="protein sequence ID" value="ENSAZOP00000030536.1"/>
    <property type="gene ID" value="ENSAZOG00000018889.1"/>
</dbReference>
<evidence type="ECO:0000256" key="6">
    <source>
        <dbReference type="ARBA" id="ARBA00022840"/>
    </source>
</evidence>
<dbReference type="GO" id="GO:0006936">
    <property type="term" value="P:muscle contraction"/>
    <property type="evidence" value="ECO:0007669"/>
    <property type="project" value="TreeGrafter"/>
</dbReference>
<dbReference type="Gene3D" id="2.30.30.360">
    <property type="entry name" value="Myosin S1 fragment, N-terminal"/>
    <property type="match status" value="1"/>
</dbReference>
<evidence type="ECO:0000259" key="15">
    <source>
        <dbReference type="PROSITE" id="PS51456"/>
    </source>
</evidence>
<dbReference type="Pfam" id="PF00063">
    <property type="entry name" value="Myosin_head"/>
    <property type="match status" value="2"/>
</dbReference>
<keyword evidence="7 14" id="KW-0175">Coiled coil</keyword>
<dbReference type="Gene3D" id="3.40.850.10">
    <property type="entry name" value="Kinesin motor domain"/>
    <property type="match status" value="2"/>
</dbReference>
<dbReference type="GO" id="GO:0030016">
    <property type="term" value="C:myofibril"/>
    <property type="evidence" value="ECO:0007669"/>
    <property type="project" value="UniProtKB-SubCell"/>
</dbReference>
<dbReference type="FunFam" id="1.20.5.340:FF:000006">
    <property type="entry name" value="Myosin heavy chain"/>
    <property type="match status" value="1"/>
</dbReference>
<evidence type="ECO:0000256" key="3">
    <source>
        <dbReference type="ARBA" id="ARBA00022433"/>
    </source>
</evidence>
<keyword evidence="9 13" id="KW-0505">Motor protein</keyword>
<evidence type="ECO:0000256" key="5">
    <source>
        <dbReference type="ARBA" id="ARBA00022741"/>
    </source>
</evidence>
<dbReference type="InterPro" id="IPR036961">
    <property type="entry name" value="Kinesin_motor_dom_sf"/>
</dbReference>
<dbReference type="FunFam" id="1.20.5.340:FF:000003">
    <property type="entry name" value="Myosin heavy chain"/>
    <property type="match status" value="1"/>
</dbReference>
<dbReference type="Gene3D" id="1.10.10.820">
    <property type="match status" value="1"/>
</dbReference>
<dbReference type="GO" id="GO:0032982">
    <property type="term" value="C:myosin filament"/>
    <property type="evidence" value="ECO:0007669"/>
    <property type="project" value="UniProtKB-KW"/>
</dbReference>
<dbReference type="InterPro" id="IPR027417">
    <property type="entry name" value="P-loop_NTPase"/>
</dbReference>
<keyword evidence="3" id="KW-0787">Thick filament</keyword>
<keyword evidence="10" id="KW-0514">Muscle protein</keyword>
<dbReference type="FunFam" id="1.20.5.370:FF:000003">
    <property type="entry name" value="Myosin heavy chain"/>
    <property type="match status" value="1"/>
</dbReference>
<feature type="coiled-coil region" evidence="14">
    <location>
        <begin position="799"/>
        <end position="1303"/>
    </location>
</feature>
<dbReference type="Gene3D" id="4.10.270.10">
    <property type="entry name" value="Myosin, subunit A"/>
    <property type="match status" value="1"/>
</dbReference>
<evidence type="ECO:0000313" key="18">
    <source>
        <dbReference type="Proteomes" id="UP000694549"/>
    </source>
</evidence>
<evidence type="ECO:0008006" key="19">
    <source>
        <dbReference type="Google" id="ProtNLM"/>
    </source>
</evidence>
<dbReference type="FunFam" id="1.20.120.720:FF:000001">
    <property type="entry name" value="Myosin heavy chain, muscle"/>
    <property type="match status" value="1"/>
</dbReference>
<dbReference type="InterPro" id="IPR002928">
    <property type="entry name" value="Myosin_tail"/>
</dbReference>
<dbReference type="PANTHER" id="PTHR45615:SF79">
    <property type="entry name" value="MYOSIN-4"/>
    <property type="match status" value="1"/>
</dbReference>
<dbReference type="FunFam" id="1.20.5.340:FF:000002">
    <property type="entry name" value="Myosin heavy chain"/>
    <property type="match status" value="1"/>
</dbReference>
<keyword evidence="4" id="KW-0963">Cytoplasm</keyword>
<evidence type="ECO:0000256" key="14">
    <source>
        <dbReference type="SAM" id="Coils"/>
    </source>
</evidence>
<reference evidence="17" key="1">
    <citation type="submission" date="2025-08" db="UniProtKB">
        <authorList>
            <consortium name="Ensembl"/>
        </authorList>
    </citation>
    <scope>IDENTIFICATION</scope>
</reference>
<dbReference type="Gene3D" id="1.20.120.720">
    <property type="entry name" value="Myosin VI head, motor domain, U50 subdomain"/>
    <property type="match status" value="1"/>
</dbReference>
<dbReference type="PANTHER" id="PTHR45615">
    <property type="entry name" value="MYOSIN HEAVY CHAIN, NON-MUSCLE"/>
    <property type="match status" value="1"/>
</dbReference>
<dbReference type="FunFam" id="1.20.5.370:FF:000008">
    <property type="entry name" value="Myosin heavy chain"/>
    <property type="match status" value="1"/>
</dbReference>
<dbReference type="Gene3D" id="1.20.5.340">
    <property type="match status" value="4"/>
</dbReference>
<dbReference type="Proteomes" id="UP000694549">
    <property type="component" value="Unplaced"/>
</dbReference>
<feature type="region of interest" description="Actin-binding" evidence="13">
    <location>
        <begin position="642"/>
        <end position="664"/>
    </location>
</feature>
<keyword evidence="5 13" id="KW-0547">Nucleotide-binding</keyword>
<dbReference type="SUPFAM" id="SSF52540">
    <property type="entry name" value="P-loop containing nucleoside triphosphate hydrolases"/>
    <property type="match status" value="1"/>
</dbReference>
<dbReference type="GO" id="GO:0000146">
    <property type="term" value="F:microfilament motor activity"/>
    <property type="evidence" value="ECO:0007669"/>
    <property type="project" value="TreeGrafter"/>
</dbReference>
<dbReference type="Gene3D" id="1.20.5.370">
    <property type="match status" value="3"/>
</dbReference>
<evidence type="ECO:0000256" key="9">
    <source>
        <dbReference type="ARBA" id="ARBA00023175"/>
    </source>
</evidence>
<feature type="binding site" evidence="13">
    <location>
        <begin position="203"/>
        <end position="210"/>
    </location>
    <ligand>
        <name>ATP</name>
        <dbReference type="ChEBI" id="CHEBI:30616"/>
    </ligand>
</feature>
<dbReference type="CDD" id="cd01377">
    <property type="entry name" value="MYSc_class_II"/>
    <property type="match status" value="1"/>
</dbReference>
<dbReference type="FunFam" id="1.20.5.370:FF:000001">
    <property type="entry name" value="Myosin heavy chain"/>
    <property type="match status" value="1"/>
</dbReference>
<proteinExistence type="inferred from homology"/>
<keyword evidence="18" id="KW-1185">Reference proteome</keyword>